<dbReference type="PANTHER" id="PTHR13843">
    <property type="entry name" value="MICROTUBULE-ASSOCIATED PROTEIN"/>
    <property type="match status" value="1"/>
</dbReference>
<reference evidence="5" key="1">
    <citation type="submission" date="2007-04" db="EMBL/GenBank/DDBJ databases">
        <title>Annotation of Pediculus humanus corporis strain USDA.</title>
        <authorList>
            <person name="Kirkness E."/>
            <person name="Hannick L."/>
            <person name="Hass B."/>
            <person name="Bruggner R."/>
            <person name="Lawson D."/>
            <person name="Bidwell S."/>
            <person name="Joardar V."/>
            <person name="Caler E."/>
            <person name="Walenz B."/>
            <person name="Inman J."/>
            <person name="Schobel S."/>
            <person name="Galinsky K."/>
            <person name="Amedeo P."/>
            <person name="Strausberg R."/>
        </authorList>
    </citation>
    <scope>NUCLEOTIDE SEQUENCE</scope>
    <source>
        <strain evidence="5">USDA</strain>
    </source>
</reference>
<feature type="compositionally biased region" description="Polar residues" evidence="2">
    <location>
        <begin position="1770"/>
        <end position="1782"/>
    </location>
</feature>
<organism>
    <name type="scientific">Pediculus humanus subsp. corporis</name>
    <name type="common">Body louse</name>
    <dbReference type="NCBI Taxonomy" id="121224"/>
    <lineage>
        <taxon>Eukaryota</taxon>
        <taxon>Metazoa</taxon>
        <taxon>Ecdysozoa</taxon>
        <taxon>Arthropoda</taxon>
        <taxon>Hexapoda</taxon>
        <taxon>Insecta</taxon>
        <taxon>Pterygota</taxon>
        <taxon>Neoptera</taxon>
        <taxon>Paraneoptera</taxon>
        <taxon>Psocodea</taxon>
        <taxon>Troctomorpha</taxon>
        <taxon>Phthiraptera</taxon>
        <taxon>Anoplura</taxon>
        <taxon>Pediculidae</taxon>
        <taxon>Pediculus</taxon>
    </lineage>
</organism>
<dbReference type="InterPro" id="IPR026074">
    <property type="entry name" value="MAP1"/>
</dbReference>
<dbReference type="EnsemblMetazoa" id="PHUM399550-RA">
    <property type="protein sequence ID" value="PHUM399550-PA"/>
    <property type="gene ID" value="PHUM399550"/>
</dbReference>
<feature type="compositionally biased region" description="Basic and acidic residues" evidence="2">
    <location>
        <begin position="2388"/>
        <end position="2401"/>
    </location>
</feature>
<feature type="compositionally biased region" description="Basic and acidic residues" evidence="2">
    <location>
        <begin position="1395"/>
        <end position="1409"/>
    </location>
</feature>
<feature type="compositionally biased region" description="Polar residues" evidence="2">
    <location>
        <begin position="2568"/>
        <end position="2599"/>
    </location>
</feature>
<dbReference type="EMBL" id="DS235478">
    <property type="protein sequence ID" value="EEB16009.1"/>
    <property type="molecule type" value="Genomic_DNA"/>
</dbReference>
<feature type="compositionally biased region" description="Basic and acidic residues" evidence="2">
    <location>
        <begin position="773"/>
        <end position="792"/>
    </location>
</feature>
<dbReference type="FunCoup" id="E0VRK3">
    <property type="interactions" value="4"/>
</dbReference>
<reference evidence="5" key="2">
    <citation type="submission" date="2007-04" db="EMBL/GenBank/DDBJ databases">
        <title>The genome of the human body louse.</title>
        <authorList>
            <consortium name="The Human Body Louse Genome Consortium"/>
            <person name="Kirkness E."/>
            <person name="Walenz B."/>
            <person name="Hass B."/>
            <person name="Bruggner R."/>
            <person name="Strausberg R."/>
        </authorList>
    </citation>
    <scope>NUCLEOTIDE SEQUENCE</scope>
    <source>
        <strain evidence="5">USDA</strain>
    </source>
</reference>
<dbReference type="GO" id="GO:0005875">
    <property type="term" value="C:microtubule associated complex"/>
    <property type="evidence" value="ECO:0007669"/>
    <property type="project" value="TreeGrafter"/>
</dbReference>
<feature type="compositionally biased region" description="Basic and acidic residues" evidence="2">
    <location>
        <begin position="1799"/>
        <end position="1816"/>
    </location>
</feature>
<feature type="compositionally biased region" description="Acidic residues" evidence="2">
    <location>
        <begin position="750"/>
        <end position="769"/>
    </location>
</feature>
<feature type="region of interest" description="Disordered" evidence="2">
    <location>
        <begin position="1395"/>
        <end position="1885"/>
    </location>
</feature>
<dbReference type="GO" id="GO:0016358">
    <property type="term" value="P:dendrite development"/>
    <property type="evidence" value="ECO:0007669"/>
    <property type="project" value="TreeGrafter"/>
</dbReference>
<evidence type="ECO:0000259" key="3">
    <source>
        <dbReference type="Pfam" id="PF23415"/>
    </source>
</evidence>
<feature type="compositionally biased region" description="Basic and acidic residues" evidence="2">
    <location>
        <begin position="1312"/>
        <end position="1367"/>
    </location>
</feature>
<feature type="compositionally biased region" description="Basic and acidic residues" evidence="2">
    <location>
        <begin position="805"/>
        <end position="878"/>
    </location>
</feature>
<dbReference type="GeneID" id="8237924"/>
<name>E0VRK3_PEDHC</name>
<feature type="region of interest" description="Disordered" evidence="2">
    <location>
        <begin position="1076"/>
        <end position="1367"/>
    </location>
</feature>
<feature type="compositionally biased region" description="Basic and acidic residues" evidence="2">
    <location>
        <begin position="1981"/>
        <end position="2000"/>
    </location>
</feature>
<feature type="compositionally biased region" description="Basic and acidic residues" evidence="2">
    <location>
        <begin position="1092"/>
        <end position="1182"/>
    </location>
</feature>
<feature type="region of interest" description="Disordered" evidence="2">
    <location>
        <begin position="516"/>
        <end position="656"/>
    </location>
</feature>
<dbReference type="GO" id="GO:0005874">
    <property type="term" value="C:microtubule"/>
    <property type="evidence" value="ECO:0007669"/>
    <property type="project" value="InterPro"/>
</dbReference>
<feature type="compositionally biased region" description="Basic and acidic residues" evidence="2">
    <location>
        <begin position="2125"/>
        <end position="2141"/>
    </location>
</feature>
<feature type="domain" description="Microtubule-associated protein 1B/S N-terminal" evidence="3">
    <location>
        <begin position="2"/>
        <end position="111"/>
    </location>
</feature>
<dbReference type="GO" id="GO:0031114">
    <property type="term" value="P:regulation of microtubule depolymerization"/>
    <property type="evidence" value="ECO:0007669"/>
    <property type="project" value="TreeGrafter"/>
</dbReference>
<feature type="compositionally biased region" description="Basic and acidic residues" evidence="2">
    <location>
        <begin position="2152"/>
        <end position="2171"/>
    </location>
</feature>
<dbReference type="Pfam" id="PF23415">
    <property type="entry name" value="MAPB1_N"/>
    <property type="match status" value="1"/>
</dbReference>
<keyword evidence="1" id="KW-0175">Coiled coil</keyword>
<dbReference type="RefSeq" id="XP_002428747.1">
    <property type="nucleotide sequence ID" value="XM_002428702.1"/>
</dbReference>
<dbReference type="InterPro" id="IPR056617">
    <property type="entry name" value="MAP1B/S_N"/>
</dbReference>
<accession>E0VRK3</accession>
<dbReference type="InParanoid" id="E0VRK3"/>
<feature type="compositionally biased region" description="Basic and acidic residues" evidence="2">
    <location>
        <begin position="2323"/>
        <end position="2338"/>
    </location>
</feature>
<dbReference type="GO" id="GO:0043025">
    <property type="term" value="C:neuronal cell body"/>
    <property type="evidence" value="ECO:0007669"/>
    <property type="project" value="TreeGrafter"/>
</dbReference>
<feature type="region of interest" description="Disordered" evidence="2">
    <location>
        <begin position="2763"/>
        <end position="2843"/>
    </location>
</feature>
<dbReference type="STRING" id="121224.E0VRK3"/>
<feature type="compositionally biased region" description="Basic and acidic residues" evidence="2">
    <location>
        <begin position="1929"/>
        <end position="1947"/>
    </location>
</feature>
<feature type="coiled-coil region" evidence="1">
    <location>
        <begin position="471"/>
        <end position="498"/>
    </location>
</feature>
<feature type="compositionally biased region" description="Basic and acidic residues" evidence="2">
    <location>
        <begin position="2362"/>
        <end position="2380"/>
    </location>
</feature>
<dbReference type="OrthoDB" id="5371837at2759"/>
<dbReference type="GO" id="GO:0008017">
    <property type="term" value="F:microtubule binding"/>
    <property type="evidence" value="ECO:0007669"/>
    <property type="project" value="InterPro"/>
</dbReference>
<evidence type="ECO:0000256" key="1">
    <source>
        <dbReference type="SAM" id="Coils"/>
    </source>
</evidence>
<feature type="compositionally biased region" description="Basic and acidic residues" evidence="2">
    <location>
        <begin position="1445"/>
        <end position="1486"/>
    </location>
</feature>
<feature type="compositionally biased region" description="Basic and acidic residues" evidence="2">
    <location>
        <begin position="714"/>
        <end position="729"/>
    </location>
</feature>
<dbReference type="Proteomes" id="UP000009046">
    <property type="component" value="Unassembled WGS sequence"/>
</dbReference>
<evidence type="ECO:0000313" key="7">
    <source>
        <dbReference type="Proteomes" id="UP000009046"/>
    </source>
</evidence>
<dbReference type="GO" id="GO:0000226">
    <property type="term" value="P:microtubule cytoskeleton organization"/>
    <property type="evidence" value="ECO:0007669"/>
    <property type="project" value="InterPro"/>
</dbReference>
<reference evidence="6" key="3">
    <citation type="submission" date="2021-02" db="UniProtKB">
        <authorList>
            <consortium name="EnsemblMetazoa"/>
        </authorList>
    </citation>
    <scope>IDENTIFICATION</scope>
    <source>
        <strain evidence="6">USDA</strain>
    </source>
</reference>
<evidence type="ECO:0000259" key="4">
    <source>
        <dbReference type="Pfam" id="PF25281"/>
    </source>
</evidence>
<dbReference type="GO" id="GO:0003779">
    <property type="term" value="F:actin binding"/>
    <property type="evidence" value="ECO:0007669"/>
    <property type="project" value="TreeGrafter"/>
</dbReference>
<dbReference type="OMA" id="KSTPLDM"/>
<dbReference type="GO" id="GO:0045202">
    <property type="term" value="C:synapse"/>
    <property type="evidence" value="ECO:0007669"/>
    <property type="project" value="TreeGrafter"/>
</dbReference>
<keyword evidence="7" id="KW-1185">Reference proteome</keyword>
<dbReference type="GO" id="GO:0005829">
    <property type="term" value="C:cytosol"/>
    <property type="evidence" value="ECO:0007669"/>
    <property type="project" value="TreeGrafter"/>
</dbReference>
<feature type="region of interest" description="Disordered" evidence="2">
    <location>
        <begin position="1910"/>
        <end position="2601"/>
    </location>
</feature>
<dbReference type="GO" id="GO:0030425">
    <property type="term" value="C:dendrite"/>
    <property type="evidence" value="ECO:0007669"/>
    <property type="project" value="TreeGrafter"/>
</dbReference>
<feature type="compositionally biased region" description="Basic and acidic residues" evidence="2">
    <location>
        <begin position="2231"/>
        <end position="2249"/>
    </location>
</feature>
<feature type="compositionally biased region" description="Basic and acidic residues" evidence="2">
    <location>
        <begin position="2008"/>
        <end position="2026"/>
    </location>
</feature>
<evidence type="ECO:0000313" key="5">
    <source>
        <dbReference type="EMBL" id="EEB16009.1"/>
    </source>
</evidence>
<dbReference type="KEGG" id="phu:Phum_PHUM399550"/>
<feature type="compositionally biased region" description="Basic and acidic residues" evidence="2">
    <location>
        <begin position="1000"/>
        <end position="1020"/>
    </location>
</feature>
<feature type="compositionally biased region" description="Basic and acidic residues" evidence="2">
    <location>
        <begin position="885"/>
        <end position="913"/>
    </location>
</feature>
<dbReference type="InterPro" id="IPR057480">
    <property type="entry name" value="MAP1A/B/S-like_MBL"/>
</dbReference>
<feature type="domain" description="Microtubule-associated protein 1A/B/S-like MBL-like" evidence="4">
    <location>
        <begin position="120"/>
        <end position="396"/>
    </location>
</feature>
<sequence>MKNLLSSFTKHRHIIHAGYTFAGNGSWILQDGTLSISDLVEGLHEPEVLRVLKAYENSVSIDIHCASEGDWTTERFKKEPVSKLCNIRINPGDVMTSGKNPEISSFIDYLSPFLEPANIQQLLQPTDVVGNIRFTHPTLYVFPGGQGDAALFGINGFNMLIDGGFARKACFWDFARHLDRLDAVLLTRLNNSTINGISAVLQRKKMNHVYPQIGHFFCNLQLTKTILLQDRKIALSPDGDKDKDSLIVNLAEEGQEIVANLRHLALKPHPCYRDGNQIDPVNLYHKVGHGKLDMYVISPARDSQAVKEFLAKWTANDSHLFYNTGKKVGGKAFEFPLQNLVSICALLVWQPANPSDTITRILFPGSTPQHKIFEGLEKLRHLEFLKHPVCTARNISPPTSGSVVRSISKTRQTKLVENKQMDAKPMTKTAVKPNKIKLEKTPPKDIIKTKPDTQKLAEEKKEAEIINEEPLKKLDNRLLSKDEQIENLKNEIHKIEMADIEDQKKKILHRSKYAMKNVKSKVDSRAPSKSADRKKIPEKKLEGEASPPGTPKKELMNGSATKAEKVKAGTKVVTKTSPSATPAKSAKEANNRKVVEARVIRSTSKSLTRKKEETPPPSTQSGLKVERKPISRRTKAPTSPVKTTTTKASKTAEQENLAAKKAAKKLDVSMNVVKTAGKLLKTASDSHPSAGIEKTESQEKIRSQPKPVNEEDIIENKETDKMAVKKELEPAPTSQDKLDKTKDDENEGRGEEEEDEEEEEEDEEEEEEYLIITKEESSEDSEKPDESLKDNEVVVVPNEPVIESKPSETEAEGEVKKLLREEEESEKKNKTIEKTIETEKTQDKIDEKIDGKSDGKISDEEKKIEEKIEKGKISEKPSENLIEGKNIELHKHEEPEDDNNKESAGESFPDEKISNTLETSATTAPTLPEDEKIEEEPIAEEKILVEETQEVVEEKYIQEETKEEKPKEIVQTDFQKPVTPTKFEIEESQKPIYVGHRKPRDVVKTPDEVADLPMHEEVDPRMYSSGEFSKDLQKKLSEESISVVAVEKLSDDHKPDEKLKDESQLSITSKYLNIIDELEKSAPPPTTLADADAGKTDEKGEEEKILISGDDKKEFSESDVPEGIKDIDEDKVDGEKLSKEDLDKPSDKVLLESEKLHKGSDVEKIESKPDIPEKTTDLKTLEDAPPVDLNEPILEKLTAPMVDSKPSEVTEREKIEPKESIPDALEKDDKDKQPSTRDKDSDVLISEKMEGKVEFDESKPTEKKFSDDVSSVRDENQEKKEKDDLVKGDTTRETIDESNIKSESVNLIESSASRDEIVEPLEKESDEVKKETDENSEAKLDDTERPEEMKMSGDVVDEVKGKSDDEIAQKENQVEIVKKKSDVEMFLEAERQQYLIIKEEKPDDVKDSVETSATDEGLDTGSVVDSSKNILLEKEIPKELTLQPIDEKKESDEKQTTKAPSDKESPTHSERRTSVKETPEFHERTSGKSSPTAEEKLKSGKTSPTVDEKLKSGKTSPTADEKLKSGKTSPTIDEKVKSGKTSPTVDEKLKSGKTSPTIDEKVKSGKTSPTVDEKLKSGKTSPTAEEKLRSGKSSPTVEEKLKSGKSSPTVDEKLKSGKTSPTVDEKLKSGKTSPTVDEKLKSGKSSPTVDEKLKSGKTSPTVDEKLKSGKSSPTVDEKLKSGKTSPTVDEKVKSGKTSPTIDEKVKSGKSSPTVDEKLKSGKSSPTVEEKLRSGKSSPLHFEKDSIRDIKKDLTEKDKTLLLEKEKFASGKSSPDRPTSGKSTPLDMREPISGKSTPLDMKEIPEKTTSEIMERRPSGTTNASLDIKETTSGKSTPLDVKEPTSGKSTPLDVKESTSGKITPLDVKEPTSGKSTPLDVKEPLSGKETPLDVKEVVSDKSTIEIIERRLSGTSTPLDIKESLSGKSTPLDMKDLISHKSTPEIIERRTSGASTPLDIKESLSGKSTPLDVKEPTSGKSTPLDMRDLVSHKSTPEIIDRRTSDASITSEVVKEPTSDKSTTDIIEKRLSGTSTPLDAKEIKSGKSSPEIIDRRTSGASISSEVKEPITDKSTTDIIEKRTSGASTPLDEKEPVSEKSTHEKSEKRPSGTSTDLDVKEPISGKSTPLDVKEPLSGKDTPLDVKEPSTSGKSTPLDMRDLVSHKSTPEIIDRRTSDASITSEVVKEPTSDKSTTDIIEKRLSGTSTPLDAKEIKSGKSSPEIIDRRTSGASISSEVKEPITDKSTTDIIEKRTSGASTPLDEKEPVSEKSTHEKSEKRPSGTSTDLDVKEPISGKSTPLDVKEPLSGKDTPLDVKEPSTSGKSTPLDSKDLVSHKSTPEIIDKLSSGTSTPLDIKESLSGKSSPLDVKDPTSHKSTPEIIERRTSASSISSEVKDSATEVTERRPSGTSAPLDVKEITSGKSTPLEVKEEIPGESAAGEVIERRLSSASTSLDVKEPISGKSTPLEVKEPISGKSTPLEVKEPISGKSTPLDSKEPSSDKGTSLDLKEPMPEMSKTETILKPTSDAVIFSDLKESTSGKSTPLEVREPVSGKSTPLDVKEPTSGKSTPLDVKQTSGPSVSTDKKSGQSTPTNIEVKISGTSTPLDAEITGIKDESEVKTLPREEISRRTSTSSVISQEDLICRKDLSKIEDFRQSSSEMSPLKTTYITSHGDSESLMTSSFYGNLPTEDEMRAEHIKNMRKERGYESFTEIGSDGERTQRSYFYDTEEDLTGSDRDKSRFVKTYYTEDGRPENLDRTRFVQRFYASDIPEEESSTDSVTNWGQPMSLPSPAPPVTQNGLSDAVHGVTTTNTTSKDTPKKEKLQMKKSADHKGSVKQTEKRAASLGRTKTGSTSHLYLDLTYVPHHGNSYYSNVEFFKKVRARYYVFSGTEPSKEVYNALLEAKQTWEDKKLEVTIIPTYDTDILGYWVAENEETLAKHKIDLSPSASRCTINLQDHETSCSAYRLEF</sequence>
<dbReference type="Pfam" id="PF25281">
    <property type="entry name" value="MBL_MAP1B"/>
    <property type="match status" value="1"/>
</dbReference>
<feature type="region of interest" description="Disordered" evidence="2">
    <location>
        <begin position="980"/>
        <end position="1025"/>
    </location>
</feature>
<feature type="compositionally biased region" description="Basic and acidic residues" evidence="2">
    <location>
        <begin position="2811"/>
        <end position="2837"/>
    </location>
</feature>
<dbReference type="VEuPathDB" id="VectorBase:PHUM399550"/>
<feature type="compositionally biased region" description="Basic and acidic residues" evidence="2">
    <location>
        <begin position="736"/>
        <end position="749"/>
    </location>
</feature>
<gene>
    <name evidence="6" type="primary">8237924</name>
    <name evidence="5" type="ORF">Phum_PHUM399550</name>
</gene>
<feature type="compositionally biased region" description="Basic and acidic residues" evidence="2">
    <location>
        <begin position="520"/>
        <end position="543"/>
    </location>
</feature>
<evidence type="ECO:0000313" key="6">
    <source>
        <dbReference type="EnsemblMetazoa" id="PHUM399550-PA"/>
    </source>
</evidence>
<protein>
    <submittedName>
        <fullName evidence="5 6">Microtubule-associated protein 1A, putative</fullName>
    </submittedName>
</protein>
<feature type="compositionally biased region" description="Basic and acidic residues" evidence="2">
    <location>
        <begin position="585"/>
        <end position="599"/>
    </location>
</feature>
<dbReference type="EMBL" id="AAZO01004691">
    <property type="status" value="NOT_ANNOTATED_CDS"/>
    <property type="molecule type" value="Genomic_DNA"/>
</dbReference>
<feature type="compositionally biased region" description="Basic and acidic residues" evidence="2">
    <location>
        <begin position="2085"/>
        <end position="2104"/>
    </location>
</feature>
<dbReference type="HOGENOM" id="CLU_226248_0_0_1"/>
<feature type="compositionally biased region" description="Basic and acidic residues" evidence="2">
    <location>
        <begin position="2296"/>
        <end position="2312"/>
    </location>
</feature>
<dbReference type="GO" id="GO:0007409">
    <property type="term" value="P:axonogenesis"/>
    <property type="evidence" value="ECO:0007669"/>
    <property type="project" value="TreeGrafter"/>
</dbReference>
<feature type="compositionally biased region" description="Basic and acidic residues" evidence="2">
    <location>
        <begin position="1740"/>
        <end position="1768"/>
    </location>
</feature>
<feature type="compositionally biased region" description="Polar residues" evidence="2">
    <location>
        <begin position="1301"/>
        <end position="1311"/>
    </location>
</feature>
<feature type="compositionally biased region" description="Basic and acidic residues" evidence="2">
    <location>
        <begin position="693"/>
        <end position="702"/>
    </location>
</feature>
<dbReference type="CTD" id="8237924"/>
<feature type="compositionally biased region" description="Low complexity" evidence="2">
    <location>
        <begin position="636"/>
        <end position="651"/>
    </location>
</feature>
<feature type="compositionally biased region" description="Basic and acidic residues" evidence="2">
    <location>
        <begin position="2060"/>
        <end position="2078"/>
    </location>
</feature>
<feature type="compositionally biased region" description="Basic and acidic residues" evidence="2">
    <location>
        <begin position="2179"/>
        <end position="2197"/>
    </location>
</feature>
<feature type="compositionally biased region" description="Polar residues" evidence="2">
    <location>
        <begin position="2313"/>
        <end position="2322"/>
    </location>
</feature>
<feature type="compositionally biased region" description="Polar residues" evidence="2">
    <location>
        <begin position="914"/>
        <end position="925"/>
    </location>
</feature>
<dbReference type="PANTHER" id="PTHR13843:SF12">
    <property type="entry name" value="ATPASE F1_V1_A1 COMPLEX ALPHA_BETA SUBUNIT NUCLEOTIDE-BINDING DOMAIN-CONTAINING PROTEIN"/>
    <property type="match status" value="1"/>
</dbReference>
<dbReference type="eggNOG" id="KOG3592">
    <property type="taxonomic scope" value="Eukaryota"/>
</dbReference>
<feature type="compositionally biased region" description="Basic and acidic residues" evidence="2">
    <location>
        <begin position="2256"/>
        <end position="2275"/>
    </location>
</feature>
<proteinExistence type="predicted"/>
<feature type="region of interest" description="Disordered" evidence="2">
    <location>
        <begin position="679"/>
        <end position="946"/>
    </location>
</feature>
<feature type="compositionally biased region" description="Basic and acidic residues" evidence="2">
    <location>
        <begin position="1205"/>
        <end position="1300"/>
    </location>
</feature>
<feature type="region of interest" description="Disordered" evidence="2">
    <location>
        <begin position="2700"/>
        <end position="2731"/>
    </location>
</feature>
<evidence type="ECO:0000256" key="2">
    <source>
        <dbReference type="SAM" id="MobiDB-lite"/>
    </source>
</evidence>